<feature type="region of interest" description="Disordered" evidence="1">
    <location>
        <begin position="347"/>
        <end position="499"/>
    </location>
</feature>
<evidence type="ECO:0000313" key="2">
    <source>
        <dbReference type="EMBL" id="GFO00682.1"/>
    </source>
</evidence>
<accession>A0AAV4A068</accession>
<feature type="compositionally biased region" description="Polar residues" evidence="1">
    <location>
        <begin position="105"/>
        <end position="127"/>
    </location>
</feature>
<gene>
    <name evidence="2" type="ORF">PoB_002718700</name>
</gene>
<feature type="compositionally biased region" description="Low complexity" evidence="1">
    <location>
        <begin position="78"/>
        <end position="95"/>
    </location>
</feature>
<dbReference type="EMBL" id="BLXT01003136">
    <property type="protein sequence ID" value="GFO00682.1"/>
    <property type="molecule type" value="Genomic_DNA"/>
</dbReference>
<dbReference type="Proteomes" id="UP000735302">
    <property type="component" value="Unassembled WGS sequence"/>
</dbReference>
<reference evidence="2 3" key="1">
    <citation type="journal article" date="2021" name="Elife">
        <title>Chloroplast acquisition without the gene transfer in kleptoplastic sea slugs, Plakobranchus ocellatus.</title>
        <authorList>
            <person name="Maeda T."/>
            <person name="Takahashi S."/>
            <person name="Yoshida T."/>
            <person name="Shimamura S."/>
            <person name="Takaki Y."/>
            <person name="Nagai Y."/>
            <person name="Toyoda A."/>
            <person name="Suzuki Y."/>
            <person name="Arimoto A."/>
            <person name="Ishii H."/>
            <person name="Satoh N."/>
            <person name="Nishiyama T."/>
            <person name="Hasebe M."/>
            <person name="Maruyama T."/>
            <person name="Minagawa J."/>
            <person name="Obokata J."/>
            <person name="Shigenobu S."/>
        </authorList>
    </citation>
    <scope>NUCLEOTIDE SEQUENCE [LARGE SCALE GENOMIC DNA]</scope>
</reference>
<organism evidence="2 3">
    <name type="scientific">Plakobranchus ocellatus</name>
    <dbReference type="NCBI Taxonomy" id="259542"/>
    <lineage>
        <taxon>Eukaryota</taxon>
        <taxon>Metazoa</taxon>
        <taxon>Spiralia</taxon>
        <taxon>Lophotrochozoa</taxon>
        <taxon>Mollusca</taxon>
        <taxon>Gastropoda</taxon>
        <taxon>Heterobranchia</taxon>
        <taxon>Euthyneura</taxon>
        <taxon>Panpulmonata</taxon>
        <taxon>Sacoglossa</taxon>
        <taxon>Placobranchoidea</taxon>
        <taxon>Plakobranchidae</taxon>
        <taxon>Plakobranchus</taxon>
    </lineage>
</organism>
<evidence type="ECO:0000256" key="1">
    <source>
        <dbReference type="SAM" id="MobiDB-lite"/>
    </source>
</evidence>
<feature type="compositionally biased region" description="Low complexity" evidence="1">
    <location>
        <begin position="473"/>
        <end position="484"/>
    </location>
</feature>
<sequence length="499" mass="52659">MGSSSTPSSVSLEETDSANIPFGNMNSSDEALNVLSVSDLDSSSQAAPSKEESLIGPVAPPRMKKKSQKPSPVASPQAGASRAGVGAATATVALPIPAPPKPLPRQSSLRLSQNAGESETMSHTTLQDAPLIKFDSSESETPDSDVFDPLKMKSPEDGTSLAGVAFSSSGFENSLEGEESKKLVRSRDSRSSLNRAKAFRRESSGVPLRPSYKEDSPDNSSATPSPKKEQEQEAFDPLSEVAGLSVTGSEENPSSTGRNRREVEQERRRRSSSKLLMHEWSLDSLASLSKGPTLSLPSHHSTNPFLQQPAAVATGKQYGLYPSMQHGQGQSQLPHFHPHYSLAYAGSGPLPPPGRLPTSFLAPFNHPQTAGPAPVPPASSTPPTVRPSQKPAAPRVQSQALSHGRLLPTPASSGGGPTRRTLPPAPGSRLSMPASALMAKASSNNSHTPEASSNQQADSLNDLIGIDFGGGAQQPVHQQQQQADAPPPRLRQTKWETFD</sequence>
<name>A0AAV4A068_9GAST</name>
<feature type="region of interest" description="Disordered" evidence="1">
    <location>
        <begin position="39"/>
        <end position="277"/>
    </location>
</feature>
<protein>
    <submittedName>
        <fullName evidence="2">Uncharacterized protein</fullName>
    </submittedName>
</protein>
<feature type="compositionally biased region" description="Acidic residues" evidence="1">
    <location>
        <begin position="137"/>
        <end position="146"/>
    </location>
</feature>
<dbReference type="AlphaFoldDB" id="A0AAV4A068"/>
<keyword evidence="3" id="KW-1185">Reference proteome</keyword>
<proteinExistence type="predicted"/>
<feature type="compositionally biased region" description="Basic and acidic residues" evidence="1">
    <location>
        <begin position="178"/>
        <end position="190"/>
    </location>
</feature>
<feature type="region of interest" description="Disordered" evidence="1">
    <location>
        <begin position="1"/>
        <end position="27"/>
    </location>
</feature>
<feature type="compositionally biased region" description="Polar residues" evidence="1">
    <location>
        <begin position="246"/>
        <end position="257"/>
    </location>
</feature>
<comment type="caution">
    <text evidence="2">The sequence shown here is derived from an EMBL/GenBank/DDBJ whole genome shotgun (WGS) entry which is preliminary data.</text>
</comment>
<feature type="compositionally biased region" description="Polar residues" evidence="1">
    <location>
        <begin position="441"/>
        <end position="459"/>
    </location>
</feature>
<feature type="compositionally biased region" description="Low complexity" evidence="1">
    <location>
        <begin position="1"/>
        <end position="11"/>
    </location>
</feature>
<evidence type="ECO:0000313" key="3">
    <source>
        <dbReference type="Proteomes" id="UP000735302"/>
    </source>
</evidence>